<protein>
    <recommendedName>
        <fullName evidence="4">Secreted protein</fullName>
    </recommendedName>
</protein>
<evidence type="ECO:0000313" key="3">
    <source>
        <dbReference type="Proteomes" id="UP000572907"/>
    </source>
</evidence>
<dbReference type="EMBL" id="JACHXE010000003">
    <property type="protein sequence ID" value="MBB3076857.1"/>
    <property type="molecule type" value="Genomic_DNA"/>
</dbReference>
<accession>A0A7W4ZQL6</accession>
<gene>
    <name evidence="2" type="ORF">FHS41_003345</name>
</gene>
<organism evidence="2 3">
    <name type="scientific">Streptomyces violarus</name>
    <dbReference type="NCBI Taxonomy" id="67380"/>
    <lineage>
        <taxon>Bacteria</taxon>
        <taxon>Bacillati</taxon>
        <taxon>Actinomycetota</taxon>
        <taxon>Actinomycetes</taxon>
        <taxon>Kitasatosporales</taxon>
        <taxon>Streptomycetaceae</taxon>
        <taxon>Streptomyces</taxon>
    </lineage>
</organism>
<reference evidence="2 3" key="1">
    <citation type="submission" date="2020-08" db="EMBL/GenBank/DDBJ databases">
        <title>Genomic Encyclopedia of Type Strains, Phase III (KMG-III): the genomes of soil and plant-associated and newly described type strains.</title>
        <authorList>
            <person name="Whitman W."/>
        </authorList>
    </citation>
    <scope>NUCLEOTIDE SEQUENCE [LARGE SCALE GENOMIC DNA]</scope>
    <source>
        <strain evidence="2 3">CECT 3237</strain>
    </source>
</reference>
<name>A0A7W4ZQL6_9ACTN</name>
<comment type="caution">
    <text evidence="2">The sequence shown here is derived from an EMBL/GenBank/DDBJ whole genome shotgun (WGS) entry which is preliminary data.</text>
</comment>
<keyword evidence="3" id="KW-1185">Reference proteome</keyword>
<evidence type="ECO:0000256" key="1">
    <source>
        <dbReference type="SAM" id="SignalP"/>
    </source>
</evidence>
<dbReference type="AlphaFoldDB" id="A0A7W4ZQL6"/>
<keyword evidence="1" id="KW-0732">Signal</keyword>
<proteinExistence type="predicted"/>
<evidence type="ECO:0000313" key="2">
    <source>
        <dbReference type="EMBL" id="MBB3076857.1"/>
    </source>
</evidence>
<sequence>MKTGMRLTGVCAVLLAATVVTPTASAVDQTDLKASAAIQTVDVKGVKVAKEASAETRRIIEAEAGVAAAAANVCGAGYTISTGAARYGTYGTAYTWTNGKTTGDRYYDKPICAVFFNDTGSAHYMGVRLKDNYTDTPHTEDFGTFSTYAGPVYQNRGYCGEAYSYMKVGSKVVVDNILTVGSCN</sequence>
<dbReference type="RefSeq" id="WP_184592254.1">
    <property type="nucleotide sequence ID" value="NZ_BMUP01000007.1"/>
</dbReference>
<dbReference type="Proteomes" id="UP000572907">
    <property type="component" value="Unassembled WGS sequence"/>
</dbReference>
<feature type="signal peptide" evidence="1">
    <location>
        <begin position="1"/>
        <end position="26"/>
    </location>
</feature>
<feature type="chain" id="PRO_5030590213" description="Secreted protein" evidence="1">
    <location>
        <begin position="27"/>
        <end position="184"/>
    </location>
</feature>
<evidence type="ECO:0008006" key="4">
    <source>
        <dbReference type="Google" id="ProtNLM"/>
    </source>
</evidence>